<dbReference type="AlphaFoldDB" id="A0A1Q9WZ97"/>
<dbReference type="InterPro" id="IPR015655">
    <property type="entry name" value="PP2C"/>
</dbReference>
<dbReference type="SMART" id="SM00332">
    <property type="entry name" value="PP2Cc"/>
    <property type="match status" value="1"/>
</dbReference>
<dbReference type="InterPro" id="IPR036457">
    <property type="entry name" value="PPM-type-like_dom_sf"/>
</dbReference>
<dbReference type="Proteomes" id="UP000460142">
    <property type="component" value="Unassembled WGS sequence"/>
</dbReference>
<reference evidence="3" key="2">
    <citation type="submission" date="2017-01" db="EMBL/GenBank/DDBJ databases">
        <authorList>
            <person name="Mah S.A."/>
            <person name="Swanson W.J."/>
            <person name="Moy G.W."/>
            <person name="Vacquier V.D."/>
        </authorList>
    </citation>
    <scope>NUCLEOTIDE SEQUENCE [LARGE SCALE GENOMIC DNA]</scope>
    <source>
        <strain evidence="3">MT1</strain>
    </source>
</reference>
<sequence length="270" mass="29137">MNDCPLGVPGPHRLINGLACGLSDTGPVRQHNEDNFLVDTHLQLLAVADGMGGHQAGAQASAMALTTLRECLSHPPIPTQVSVDPDATCQMPSMKAIGTLQAAIEHVNARLFAQNQAQHMGDGQGMGTTLTGVWRSDPRGPLIVFHVGDSRLYRYRNGQLLQLTRDQTWYQQALDAGHFDRLPSRNLLLQAIGPSLKVEPQIAMHPVQPGDVLMLCSDGLHGSVPHQELAQRLSQVSNDSLAAVCEGLIELAAEYDGRDNATVLLMLCEH</sequence>
<dbReference type="OrthoDB" id="9801841at2"/>
<dbReference type="SUPFAM" id="SSF81606">
    <property type="entry name" value="PP2C-like"/>
    <property type="match status" value="1"/>
</dbReference>
<evidence type="ECO:0000259" key="1">
    <source>
        <dbReference type="PROSITE" id="PS51746"/>
    </source>
</evidence>
<proteinExistence type="predicted"/>
<dbReference type="PROSITE" id="PS51746">
    <property type="entry name" value="PPM_2"/>
    <property type="match status" value="1"/>
</dbReference>
<dbReference type="GO" id="GO:0004722">
    <property type="term" value="F:protein serine/threonine phosphatase activity"/>
    <property type="evidence" value="ECO:0007669"/>
    <property type="project" value="InterPro"/>
</dbReference>
<comment type="caution">
    <text evidence="3">The sequence shown here is derived from an EMBL/GenBank/DDBJ whole genome shotgun (WGS) entry which is preliminary data.</text>
</comment>
<dbReference type="CDD" id="cd00143">
    <property type="entry name" value="PP2Cc"/>
    <property type="match status" value="1"/>
</dbReference>
<dbReference type="InterPro" id="IPR001932">
    <property type="entry name" value="PPM-type_phosphatase-like_dom"/>
</dbReference>
<keyword evidence="4" id="KW-1185">Reference proteome</keyword>
<gene>
    <name evidence="3" type="ORF">BVK86_07545</name>
    <name evidence="2" type="ORF">F7R15_08545</name>
</gene>
<evidence type="ECO:0000313" key="4">
    <source>
        <dbReference type="Proteomes" id="UP000186756"/>
    </source>
</evidence>
<protein>
    <submittedName>
        <fullName evidence="2 3">Serine/threonine-protein phosphatase</fullName>
    </submittedName>
</protein>
<dbReference type="Proteomes" id="UP000186756">
    <property type="component" value="Unassembled WGS sequence"/>
</dbReference>
<dbReference type="PANTHER" id="PTHR13832:SF827">
    <property type="entry name" value="PROTEIN PHOSPHATASE 1L"/>
    <property type="match status" value="1"/>
</dbReference>
<dbReference type="SMART" id="SM00331">
    <property type="entry name" value="PP2C_SIG"/>
    <property type="match status" value="1"/>
</dbReference>
<feature type="domain" description="PPM-type phosphatase" evidence="1">
    <location>
        <begin position="19"/>
        <end position="268"/>
    </location>
</feature>
<dbReference type="Pfam" id="PF13672">
    <property type="entry name" value="PP2C_2"/>
    <property type="match status" value="1"/>
</dbReference>
<accession>A0A1Q9WZ97</accession>
<dbReference type="PANTHER" id="PTHR13832">
    <property type="entry name" value="PROTEIN PHOSPHATASE 2C"/>
    <property type="match status" value="1"/>
</dbReference>
<reference evidence="2 5" key="3">
    <citation type="submission" date="2019-09" db="EMBL/GenBank/DDBJ databases">
        <title>Draft genome sequences of 48 bacterial type strains from the CCUG.</title>
        <authorList>
            <person name="Tunovic T."/>
            <person name="Pineiro-Iglesias B."/>
            <person name="Unosson C."/>
            <person name="Inganas E."/>
            <person name="Ohlen M."/>
            <person name="Cardew S."/>
            <person name="Jensie-Markopoulos S."/>
            <person name="Salva-Serra F."/>
            <person name="Jaen-Luchoro D."/>
            <person name="Karlsson R."/>
            <person name="Svensson-Stadler L."/>
            <person name="Chun J."/>
            <person name="Moore E."/>
        </authorList>
    </citation>
    <scope>NUCLEOTIDE SEQUENCE [LARGE SCALE GENOMIC DNA]</scope>
    <source>
        <strain evidence="2 5">CCUG 53116</strain>
    </source>
</reference>
<reference evidence="4" key="1">
    <citation type="submission" date="2017-01" db="EMBL/GenBank/DDBJ databases">
        <authorList>
            <person name="Poblete-Castro I."/>
        </authorList>
    </citation>
    <scope>NUCLEOTIDE SEQUENCE [LARGE SCALE GENOMIC DNA]</scope>
    <source>
        <strain evidence="4">DSM 18361 / CCUG 53116 / MT1</strain>
    </source>
</reference>
<evidence type="ECO:0000313" key="2">
    <source>
        <dbReference type="EMBL" id="KAB0486905.1"/>
    </source>
</evidence>
<evidence type="ECO:0000313" key="5">
    <source>
        <dbReference type="Proteomes" id="UP000460142"/>
    </source>
</evidence>
<dbReference type="EMBL" id="MSTQ01000004">
    <property type="protein sequence ID" value="OLU04102.1"/>
    <property type="molecule type" value="Genomic_DNA"/>
</dbReference>
<name>A0A1Q9WZ97_PSERE</name>
<organism evidence="3 4">
    <name type="scientific">Pseudomonas reinekei</name>
    <dbReference type="NCBI Taxonomy" id="395598"/>
    <lineage>
        <taxon>Bacteria</taxon>
        <taxon>Pseudomonadati</taxon>
        <taxon>Pseudomonadota</taxon>
        <taxon>Gammaproteobacteria</taxon>
        <taxon>Pseudomonadales</taxon>
        <taxon>Pseudomonadaceae</taxon>
        <taxon>Pseudomonas</taxon>
    </lineage>
</organism>
<evidence type="ECO:0000313" key="3">
    <source>
        <dbReference type="EMBL" id="OLU04102.1"/>
    </source>
</evidence>
<dbReference type="RefSeq" id="WP_075945835.1">
    <property type="nucleotide sequence ID" value="NZ_MSTQ01000004.1"/>
</dbReference>
<dbReference type="EMBL" id="VZPS01000004">
    <property type="protein sequence ID" value="KAB0486905.1"/>
    <property type="molecule type" value="Genomic_DNA"/>
</dbReference>
<dbReference type="Gene3D" id="3.60.40.10">
    <property type="entry name" value="PPM-type phosphatase domain"/>
    <property type="match status" value="1"/>
</dbReference>